<keyword evidence="6" id="KW-0812">Transmembrane</keyword>
<dbReference type="GO" id="GO:0098797">
    <property type="term" value="C:plasma membrane protein complex"/>
    <property type="evidence" value="ECO:0007669"/>
    <property type="project" value="TreeGrafter"/>
</dbReference>
<dbReference type="Pfam" id="PF03544">
    <property type="entry name" value="TonB_C"/>
    <property type="match status" value="1"/>
</dbReference>
<evidence type="ECO:0000256" key="2">
    <source>
        <dbReference type="ARBA" id="ARBA00006555"/>
    </source>
</evidence>
<dbReference type="InterPro" id="IPR037682">
    <property type="entry name" value="TonB_C"/>
</dbReference>
<evidence type="ECO:0000259" key="11">
    <source>
        <dbReference type="PROSITE" id="PS52015"/>
    </source>
</evidence>
<dbReference type="GO" id="GO:0015891">
    <property type="term" value="P:siderophore transport"/>
    <property type="evidence" value="ECO:0007669"/>
    <property type="project" value="InterPro"/>
</dbReference>
<dbReference type="PANTHER" id="PTHR33446:SF2">
    <property type="entry name" value="PROTEIN TONB"/>
    <property type="match status" value="1"/>
</dbReference>
<dbReference type="AlphaFoldDB" id="A0A0K1PFM2"/>
<keyword evidence="9" id="KW-0472">Membrane</keyword>
<feature type="region of interest" description="Disordered" evidence="10">
    <location>
        <begin position="1"/>
        <end position="40"/>
    </location>
</feature>
<feature type="domain" description="TonB C-terminal" evidence="11">
    <location>
        <begin position="40"/>
        <end position="129"/>
    </location>
</feature>
<evidence type="ECO:0000313" key="13">
    <source>
        <dbReference type="Proteomes" id="UP000055590"/>
    </source>
</evidence>
<evidence type="ECO:0000256" key="4">
    <source>
        <dbReference type="ARBA" id="ARBA00022475"/>
    </source>
</evidence>
<dbReference type="GO" id="GO:0015031">
    <property type="term" value="P:protein transport"/>
    <property type="evidence" value="ECO:0007669"/>
    <property type="project" value="UniProtKB-KW"/>
</dbReference>
<evidence type="ECO:0000256" key="6">
    <source>
        <dbReference type="ARBA" id="ARBA00022692"/>
    </source>
</evidence>
<sequence length="129" mass="13865">MGSGNSLYGKTADKAGDPAQARPHGGGEGPKAPFVPASQLTTLPEIKGARPQPTYPERARREGIEGKVVLQVRIDETGAIASIRVIKSLGEDFDRAALEAMRKARFSPALSRGEPVATEIRYTMTFELE</sequence>
<dbReference type="InterPro" id="IPR051045">
    <property type="entry name" value="TonB-dependent_transducer"/>
</dbReference>
<dbReference type="EMBL" id="CP012332">
    <property type="protein sequence ID" value="AKU92333.1"/>
    <property type="molecule type" value="Genomic_DNA"/>
</dbReference>
<evidence type="ECO:0000313" key="12">
    <source>
        <dbReference type="EMBL" id="AKU92333.1"/>
    </source>
</evidence>
<keyword evidence="4" id="KW-1003">Cell membrane</keyword>
<dbReference type="GO" id="GO:0031992">
    <property type="term" value="F:energy transducer activity"/>
    <property type="evidence" value="ECO:0007669"/>
    <property type="project" value="InterPro"/>
</dbReference>
<dbReference type="InterPro" id="IPR003538">
    <property type="entry name" value="TonB"/>
</dbReference>
<dbReference type="Gene3D" id="3.30.1150.10">
    <property type="match status" value="1"/>
</dbReference>
<evidence type="ECO:0000256" key="5">
    <source>
        <dbReference type="ARBA" id="ARBA00022519"/>
    </source>
</evidence>
<dbReference type="PANTHER" id="PTHR33446">
    <property type="entry name" value="PROTEIN TONB-RELATED"/>
    <property type="match status" value="1"/>
</dbReference>
<dbReference type="GO" id="GO:0030288">
    <property type="term" value="C:outer membrane-bounded periplasmic space"/>
    <property type="evidence" value="ECO:0007669"/>
    <property type="project" value="InterPro"/>
</dbReference>
<evidence type="ECO:0000256" key="10">
    <source>
        <dbReference type="SAM" id="MobiDB-lite"/>
    </source>
</evidence>
<comment type="subcellular location">
    <subcellularLocation>
        <location evidence="1">Cell inner membrane</location>
        <topology evidence="1">Single-pass membrane protein</topology>
        <orientation evidence="1">Periplasmic side</orientation>
    </subcellularLocation>
</comment>
<comment type="similarity">
    <text evidence="2">Belongs to the TonB family.</text>
</comment>
<evidence type="ECO:0000256" key="1">
    <source>
        <dbReference type="ARBA" id="ARBA00004383"/>
    </source>
</evidence>
<dbReference type="Proteomes" id="UP000055590">
    <property type="component" value="Chromosome"/>
</dbReference>
<evidence type="ECO:0000256" key="7">
    <source>
        <dbReference type="ARBA" id="ARBA00022927"/>
    </source>
</evidence>
<keyword evidence="13" id="KW-1185">Reference proteome</keyword>
<dbReference type="KEGG" id="vin:AKJ08_2720"/>
<dbReference type="InterPro" id="IPR006260">
    <property type="entry name" value="TonB/TolA_C"/>
</dbReference>
<keyword evidence="8" id="KW-1133">Transmembrane helix</keyword>
<dbReference type="STRING" id="1391653.AKJ08_2720"/>
<dbReference type="SUPFAM" id="SSF74653">
    <property type="entry name" value="TolA/TonB C-terminal domain"/>
    <property type="match status" value="1"/>
</dbReference>
<evidence type="ECO:0000256" key="8">
    <source>
        <dbReference type="ARBA" id="ARBA00022989"/>
    </source>
</evidence>
<evidence type="ECO:0000256" key="9">
    <source>
        <dbReference type="ARBA" id="ARBA00023136"/>
    </source>
</evidence>
<accession>A0A0K1PFM2</accession>
<keyword evidence="5" id="KW-0997">Cell inner membrane</keyword>
<proteinExistence type="inferred from homology"/>
<dbReference type="GO" id="GO:0055085">
    <property type="term" value="P:transmembrane transport"/>
    <property type="evidence" value="ECO:0007669"/>
    <property type="project" value="InterPro"/>
</dbReference>
<keyword evidence="3" id="KW-0813">Transport</keyword>
<dbReference type="NCBIfam" id="TIGR01352">
    <property type="entry name" value="tonB_Cterm"/>
    <property type="match status" value="1"/>
</dbReference>
<name>A0A0K1PFM2_9BACT</name>
<protein>
    <submittedName>
        <fullName evidence="12">Ferric siderophore transport system, periplasmic binding protein TonB</fullName>
    </submittedName>
</protein>
<reference evidence="12 13" key="1">
    <citation type="submission" date="2015-08" db="EMBL/GenBank/DDBJ databases">
        <authorList>
            <person name="Babu N.S."/>
            <person name="Beckwith C.J."/>
            <person name="Beseler K.G."/>
            <person name="Brison A."/>
            <person name="Carone J.V."/>
            <person name="Caskin T.P."/>
            <person name="Diamond M."/>
            <person name="Durham M.E."/>
            <person name="Foxe J.M."/>
            <person name="Go M."/>
            <person name="Henderson B.A."/>
            <person name="Jones I.B."/>
            <person name="McGettigan J.A."/>
            <person name="Micheletti S.J."/>
            <person name="Nasrallah M.E."/>
            <person name="Ortiz D."/>
            <person name="Piller C.R."/>
            <person name="Privatt S.R."/>
            <person name="Schneider S.L."/>
            <person name="Sharp S."/>
            <person name="Smith T.C."/>
            <person name="Stanton J.D."/>
            <person name="Ullery H.E."/>
            <person name="Wilson R.J."/>
            <person name="Serrano M.G."/>
            <person name="Buck G."/>
            <person name="Lee V."/>
            <person name="Wang Y."/>
            <person name="Carvalho R."/>
            <person name="Voegtly L."/>
            <person name="Shi R."/>
            <person name="Duckworth R."/>
            <person name="Johnson A."/>
            <person name="Loviza R."/>
            <person name="Walstead R."/>
            <person name="Shah Z."/>
            <person name="Kiflezghi M."/>
            <person name="Wade K."/>
            <person name="Ball S.L."/>
            <person name="Bradley K.W."/>
            <person name="Asai D.J."/>
            <person name="Bowman C.A."/>
            <person name="Russell D.A."/>
            <person name="Pope W.H."/>
            <person name="Jacobs-Sera D."/>
            <person name="Hendrix R.W."/>
            <person name="Hatfull G.F."/>
        </authorList>
    </citation>
    <scope>NUCLEOTIDE SEQUENCE [LARGE SCALE GENOMIC DNA]</scope>
    <source>
        <strain evidence="12 13">DSM 27710</strain>
    </source>
</reference>
<gene>
    <name evidence="12" type="ORF">AKJ08_2720</name>
</gene>
<evidence type="ECO:0000256" key="3">
    <source>
        <dbReference type="ARBA" id="ARBA00022448"/>
    </source>
</evidence>
<keyword evidence="7" id="KW-0653">Protein transport</keyword>
<organism evidence="12 13">
    <name type="scientific">Vulgatibacter incomptus</name>
    <dbReference type="NCBI Taxonomy" id="1391653"/>
    <lineage>
        <taxon>Bacteria</taxon>
        <taxon>Pseudomonadati</taxon>
        <taxon>Myxococcota</taxon>
        <taxon>Myxococcia</taxon>
        <taxon>Myxococcales</taxon>
        <taxon>Cystobacterineae</taxon>
        <taxon>Vulgatibacteraceae</taxon>
        <taxon>Vulgatibacter</taxon>
    </lineage>
</organism>
<dbReference type="PROSITE" id="PS52015">
    <property type="entry name" value="TONB_CTD"/>
    <property type="match status" value="1"/>
</dbReference>
<dbReference type="PRINTS" id="PR01374">
    <property type="entry name" value="TONBPROTEIN"/>
</dbReference>